<feature type="transmembrane region" description="Helical" evidence="1">
    <location>
        <begin position="181"/>
        <end position="201"/>
    </location>
</feature>
<feature type="transmembrane region" description="Helical" evidence="1">
    <location>
        <begin position="147"/>
        <end position="169"/>
    </location>
</feature>
<feature type="transmembrane region" description="Helical" evidence="1">
    <location>
        <begin position="85"/>
        <end position="111"/>
    </location>
</feature>
<feature type="transmembrane region" description="Helical" evidence="1">
    <location>
        <begin position="44"/>
        <end position="64"/>
    </location>
</feature>
<dbReference type="RefSeq" id="WP_154417225.1">
    <property type="nucleotide sequence ID" value="NZ_VUNS01000004.1"/>
</dbReference>
<dbReference type="AlphaFoldDB" id="A0A844FZE4"/>
<dbReference type="EMBL" id="VUNS01000004">
    <property type="protein sequence ID" value="MST96486.1"/>
    <property type="molecule type" value="Genomic_DNA"/>
</dbReference>
<keyword evidence="1" id="KW-1133">Transmembrane helix</keyword>
<reference evidence="2 3" key="1">
    <citation type="submission" date="2019-08" db="EMBL/GenBank/DDBJ databases">
        <title>In-depth cultivation of the pig gut microbiome towards novel bacterial diversity and tailored functional studies.</title>
        <authorList>
            <person name="Wylensek D."/>
            <person name="Hitch T.C.A."/>
            <person name="Clavel T."/>
        </authorList>
    </citation>
    <scope>NUCLEOTIDE SEQUENCE [LARGE SCALE GENOMIC DNA]</scope>
    <source>
        <strain evidence="2 3">BBE-744-WT-12</strain>
    </source>
</reference>
<proteinExistence type="predicted"/>
<protein>
    <submittedName>
        <fullName evidence="2">Uncharacterized protein</fullName>
    </submittedName>
</protein>
<evidence type="ECO:0000256" key="1">
    <source>
        <dbReference type="SAM" id="Phobius"/>
    </source>
</evidence>
<evidence type="ECO:0000313" key="3">
    <source>
        <dbReference type="Proteomes" id="UP000435649"/>
    </source>
</evidence>
<feature type="transmembrane region" description="Helical" evidence="1">
    <location>
        <begin position="117"/>
        <end position="140"/>
    </location>
</feature>
<gene>
    <name evidence="2" type="ORF">FYJ85_05430</name>
</gene>
<dbReference type="Proteomes" id="UP000435649">
    <property type="component" value="Unassembled WGS sequence"/>
</dbReference>
<keyword evidence="1" id="KW-0472">Membrane</keyword>
<evidence type="ECO:0000313" key="2">
    <source>
        <dbReference type="EMBL" id="MST96486.1"/>
    </source>
</evidence>
<sequence>MDSTMAMILFEWKRIRWSLLAACGILVLLFAAAGLWPGEKSMRLVGIVIVAVPALLVPALFGSLAADRGEWPFLLGLPYPASKLFLLRLLLRVLILLPAVSLFSLTGVLLLEEGITMAFLQVLPIVLLENLAIAAFFVFLAPVQNGLGLLMGAIIGMLVLVPAQLPAIAAVESFGSNEFRVLAYPAVQLTVLLAAGGYVLWRKRVLNRPVRRALIFWSLAIVLVPWIEWGGAWLAGSVSLAVAKQEAREAGIILVEPKRLFREFDSFTRADLDDYLAQFGYSPDEEPFYCVPVESRRTRKQISKFVTGAVAEQLQRDYRANDIENLRRDVNAGVFCGYVALGRILYDGGSLEKYGKTLEALIGQLERAQKYDFSHRYAVSIRDAWQEVRPLFGKRDSFLMAPGRKGAEARFLRRETAAFRDIARIRAMNGDELAAHLRRPARLEASRLYGLVLREREVRKWFKLYAEALKLKLELYRTGALPETLDIGLPFRYERTRNGFRFVGKKGMTVLSYPVPERAGSMKGR</sequence>
<organism evidence="2 3">
    <name type="scientific">Victivallis lenta</name>
    <dbReference type="NCBI Taxonomy" id="2606640"/>
    <lineage>
        <taxon>Bacteria</taxon>
        <taxon>Pseudomonadati</taxon>
        <taxon>Lentisphaerota</taxon>
        <taxon>Lentisphaeria</taxon>
        <taxon>Victivallales</taxon>
        <taxon>Victivallaceae</taxon>
        <taxon>Victivallis</taxon>
    </lineage>
</organism>
<name>A0A844FZE4_9BACT</name>
<keyword evidence="1" id="KW-0812">Transmembrane</keyword>
<feature type="transmembrane region" description="Helical" evidence="1">
    <location>
        <begin position="213"/>
        <end position="235"/>
    </location>
</feature>
<comment type="caution">
    <text evidence="2">The sequence shown here is derived from an EMBL/GenBank/DDBJ whole genome shotgun (WGS) entry which is preliminary data.</text>
</comment>
<keyword evidence="3" id="KW-1185">Reference proteome</keyword>
<accession>A0A844FZE4</accession>